<evidence type="ECO:0000313" key="2">
    <source>
        <dbReference type="Proteomes" id="UP000248688"/>
    </source>
</evidence>
<dbReference type="KEGG" id="est:DN752_18030"/>
<evidence type="ECO:0000313" key="1">
    <source>
        <dbReference type="EMBL" id="AWW31880.1"/>
    </source>
</evidence>
<sequence>MIAIRVKELFEEAGIEEVRPTEEALRKMGMSRRRFTQLTDNVNKTPISVPELEAIKEWIAQLREIEPDEIIGQSTVTSEIKNRFGLTK</sequence>
<accession>A0A2Z4IMC0</accession>
<dbReference type="RefSeq" id="WP_112785253.1">
    <property type="nucleotide sequence ID" value="NZ_CP030041.1"/>
</dbReference>
<keyword evidence="2" id="KW-1185">Reference proteome</keyword>
<dbReference type="AlphaFoldDB" id="A0A2Z4IMC0"/>
<gene>
    <name evidence="1" type="ORF">DN752_18030</name>
</gene>
<dbReference type="EMBL" id="CP030041">
    <property type="protein sequence ID" value="AWW31880.1"/>
    <property type="molecule type" value="Genomic_DNA"/>
</dbReference>
<dbReference type="Proteomes" id="UP000248688">
    <property type="component" value="Chromosome"/>
</dbReference>
<protein>
    <submittedName>
        <fullName evidence="1">Uncharacterized protein</fullName>
    </submittedName>
</protein>
<organism evidence="1 2">
    <name type="scientific">Echinicola strongylocentroti</name>
    <dbReference type="NCBI Taxonomy" id="1795355"/>
    <lineage>
        <taxon>Bacteria</taxon>
        <taxon>Pseudomonadati</taxon>
        <taxon>Bacteroidota</taxon>
        <taxon>Cytophagia</taxon>
        <taxon>Cytophagales</taxon>
        <taxon>Cyclobacteriaceae</taxon>
        <taxon>Echinicola</taxon>
    </lineage>
</organism>
<proteinExistence type="predicted"/>
<reference evidence="1 2" key="1">
    <citation type="submission" date="2018-06" db="EMBL/GenBank/DDBJ databases">
        <title>Echinicola strongylocentroti sp. nov., isolated from a sea urchin Strongylocentrotus intermedius.</title>
        <authorList>
            <person name="Bae S.S."/>
        </authorList>
    </citation>
    <scope>NUCLEOTIDE SEQUENCE [LARGE SCALE GENOMIC DNA]</scope>
    <source>
        <strain evidence="1 2">MEBiC08714</strain>
    </source>
</reference>
<name>A0A2Z4IMC0_9BACT</name>
<dbReference type="OrthoDB" id="9884466at2"/>